<gene>
    <name evidence="3" type="ORF">LIER_00384</name>
</gene>
<accession>A0AAV3NIR3</accession>
<comment type="similarity">
    <text evidence="1">Belongs to the Whirly family.</text>
</comment>
<keyword evidence="4" id="KW-1185">Reference proteome</keyword>
<keyword evidence="2" id="KW-0809">Transit peptide</keyword>
<dbReference type="EMBL" id="BAABME010000030">
    <property type="protein sequence ID" value="GAA0138686.1"/>
    <property type="molecule type" value="Genomic_DNA"/>
</dbReference>
<name>A0AAV3NIR3_LITER</name>
<evidence type="ECO:0000313" key="3">
    <source>
        <dbReference type="EMBL" id="GAA0138686.1"/>
    </source>
</evidence>
<evidence type="ECO:0000256" key="1">
    <source>
        <dbReference type="ARBA" id="ARBA00006061"/>
    </source>
</evidence>
<dbReference type="GO" id="GO:0003697">
    <property type="term" value="F:single-stranded DNA binding"/>
    <property type="evidence" value="ECO:0007669"/>
    <property type="project" value="InterPro"/>
</dbReference>
<proteinExistence type="inferred from homology"/>
<dbReference type="SUPFAM" id="SSF54447">
    <property type="entry name" value="ssDNA-binding transcriptional regulator domain"/>
    <property type="match status" value="1"/>
</dbReference>
<sequence length="237" mass="26340">MFKLSKHLQSRNQLIRRTVVDKYSRERPQFFYNASQAAQDAVSRNFASGPEGAGKVFASYTIYKGKAVLSAEPVLPKFYKLDSGHVKVDRQGVILLTFCPAIGERKYDWEKKKFFALSPTEVGSLISLGAGGSCEFFHDPSMKSSAAGQVRKSLSIKPHADGTGYMVSLNVVDNIEKTSDRFVVPVTAAEFATLRVAASFALPHLLGWDRCILQSTQDVPENQQKMAPRLTDSEWNR</sequence>
<evidence type="ECO:0000256" key="2">
    <source>
        <dbReference type="ARBA" id="ARBA00022946"/>
    </source>
</evidence>
<protein>
    <submittedName>
        <fullName evidence="3">DNA metabolism protein</fullName>
    </submittedName>
</protein>
<dbReference type="Gene3D" id="2.30.31.10">
    <property type="entry name" value="Transcriptional Coactivator Pc4, Chain A"/>
    <property type="match status" value="1"/>
</dbReference>
<dbReference type="InterPro" id="IPR009044">
    <property type="entry name" value="ssDNA-bd_transcriptional_reg"/>
</dbReference>
<dbReference type="InterPro" id="IPR013742">
    <property type="entry name" value="Whirly"/>
</dbReference>
<dbReference type="PANTHER" id="PTHR31745:SF1">
    <property type="entry name" value="SINGLE-STRANDED DNA-BINDING PROTEIN WHY2, MITOCHONDRIAL"/>
    <property type="match status" value="1"/>
</dbReference>
<comment type="caution">
    <text evidence="3">The sequence shown here is derived from an EMBL/GenBank/DDBJ whole genome shotgun (WGS) entry which is preliminary data.</text>
</comment>
<dbReference type="PANTHER" id="PTHR31745">
    <property type="entry name" value="SINGLE-STRANDED DNA-BINDING PROTEIN WHY2, MITOCHONDRIAL"/>
    <property type="match status" value="1"/>
</dbReference>
<dbReference type="Pfam" id="PF08536">
    <property type="entry name" value="Whirly"/>
    <property type="match status" value="1"/>
</dbReference>
<reference evidence="3 4" key="1">
    <citation type="submission" date="2024-01" db="EMBL/GenBank/DDBJ databases">
        <title>The complete chloroplast genome sequence of Lithospermum erythrorhizon: insights into the phylogenetic relationship among Boraginaceae species and the maternal lineages of purple gromwells.</title>
        <authorList>
            <person name="Okada T."/>
            <person name="Watanabe K."/>
        </authorList>
    </citation>
    <scope>NUCLEOTIDE SEQUENCE [LARGE SCALE GENOMIC DNA]</scope>
</reference>
<dbReference type="AlphaFoldDB" id="A0AAV3NIR3"/>
<organism evidence="3 4">
    <name type="scientific">Lithospermum erythrorhizon</name>
    <name type="common">Purple gromwell</name>
    <name type="synonym">Lithospermum officinale var. erythrorhizon</name>
    <dbReference type="NCBI Taxonomy" id="34254"/>
    <lineage>
        <taxon>Eukaryota</taxon>
        <taxon>Viridiplantae</taxon>
        <taxon>Streptophyta</taxon>
        <taxon>Embryophyta</taxon>
        <taxon>Tracheophyta</taxon>
        <taxon>Spermatophyta</taxon>
        <taxon>Magnoliopsida</taxon>
        <taxon>eudicotyledons</taxon>
        <taxon>Gunneridae</taxon>
        <taxon>Pentapetalae</taxon>
        <taxon>asterids</taxon>
        <taxon>lamiids</taxon>
        <taxon>Boraginales</taxon>
        <taxon>Boraginaceae</taxon>
        <taxon>Boraginoideae</taxon>
        <taxon>Lithospermeae</taxon>
        <taxon>Lithospermum</taxon>
    </lineage>
</organism>
<evidence type="ECO:0000313" key="4">
    <source>
        <dbReference type="Proteomes" id="UP001454036"/>
    </source>
</evidence>
<dbReference type="Proteomes" id="UP001454036">
    <property type="component" value="Unassembled WGS sequence"/>
</dbReference>
<dbReference type="GO" id="GO:0006355">
    <property type="term" value="P:regulation of DNA-templated transcription"/>
    <property type="evidence" value="ECO:0007669"/>
    <property type="project" value="InterPro"/>
</dbReference>
<dbReference type="GO" id="GO:0006952">
    <property type="term" value="P:defense response"/>
    <property type="evidence" value="ECO:0007669"/>
    <property type="project" value="InterPro"/>
</dbReference>